<reference evidence="1 2" key="1">
    <citation type="journal article" date="2019" name="Commun. Biol.">
        <title>The bagworm genome reveals a unique fibroin gene that provides high tensile strength.</title>
        <authorList>
            <person name="Kono N."/>
            <person name="Nakamura H."/>
            <person name="Ohtoshi R."/>
            <person name="Tomita M."/>
            <person name="Numata K."/>
            <person name="Arakawa K."/>
        </authorList>
    </citation>
    <scope>NUCLEOTIDE SEQUENCE [LARGE SCALE GENOMIC DNA]</scope>
</reference>
<sequence>MHARTHTHTDARARSPIRALTRGHTYAHKHAHVHARTRARTHTYRQNIKRYLLEGEVTTCQGDKIDLSSMRHYRGLTFYFDGDAAPRTHYGRALDSGFSSRLDFVLGLVLNFYIGFNCQFSSSSREQL</sequence>
<evidence type="ECO:0000313" key="2">
    <source>
        <dbReference type="Proteomes" id="UP000299102"/>
    </source>
</evidence>
<proteinExistence type="predicted"/>
<dbReference type="AlphaFoldDB" id="A0A4C1TFL4"/>
<comment type="caution">
    <text evidence="1">The sequence shown here is derived from an EMBL/GenBank/DDBJ whole genome shotgun (WGS) entry which is preliminary data.</text>
</comment>
<evidence type="ECO:0000313" key="1">
    <source>
        <dbReference type="EMBL" id="GBP12934.1"/>
    </source>
</evidence>
<protein>
    <submittedName>
        <fullName evidence="1">Uncharacterized protein</fullName>
    </submittedName>
</protein>
<organism evidence="1 2">
    <name type="scientific">Eumeta variegata</name>
    <name type="common">Bagworm moth</name>
    <name type="synonym">Eumeta japonica</name>
    <dbReference type="NCBI Taxonomy" id="151549"/>
    <lineage>
        <taxon>Eukaryota</taxon>
        <taxon>Metazoa</taxon>
        <taxon>Ecdysozoa</taxon>
        <taxon>Arthropoda</taxon>
        <taxon>Hexapoda</taxon>
        <taxon>Insecta</taxon>
        <taxon>Pterygota</taxon>
        <taxon>Neoptera</taxon>
        <taxon>Endopterygota</taxon>
        <taxon>Lepidoptera</taxon>
        <taxon>Glossata</taxon>
        <taxon>Ditrysia</taxon>
        <taxon>Tineoidea</taxon>
        <taxon>Psychidae</taxon>
        <taxon>Oiketicinae</taxon>
        <taxon>Eumeta</taxon>
    </lineage>
</organism>
<accession>A0A4C1TFL4</accession>
<gene>
    <name evidence="1" type="ORF">EVAR_79281_1</name>
</gene>
<dbReference type="Proteomes" id="UP000299102">
    <property type="component" value="Unassembled WGS sequence"/>
</dbReference>
<keyword evidence="2" id="KW-1185">Reference proteome</keyword>
<name>A0A4C1TFL4_EUMVA</name>
<dbReference type="EMBL" id="BGZK01000054">
    <property type="protein sequence ID" value="GBP12934.1"/>
    <property type="molecule type" value="Genomic_DNA"/>
</dbReference>